<gene>
    <name evidence="7" type="ORF">FNO190_0031</name>
</gene>
<dbReference type="Pfam" id="PF01180">
    <property type="entry name" value="DHO_dh"/>
    <property type="match status" value="1"/>
</dbReference>
<evidence type="ECO:0000256" key="1">
    <source>
        <dbReference type="ARBA" id="ARBA00001917"/>
    </source>
</evidence>
<accession>A0ABM5U404</accession>
<sequence>MSVKMQNQYLKRIIISPPFGKYLKFTETSNIYGSFTVNRRWGLIKQAIKTIRKVEKNAWRNKIGLRNPGLANANPPKRARDIISLAALEMSDWHIFAETLKLPKFANHKNIEINIGCPNASIVDFPAELASLFEDRNISIKMPPTVDHNAKIREYLAVGITTFHLCNTIPTAKGGVSGYPLHEYSLPAIKKAREEFGDSITIIGGGGVYTLDDAKKYIEAGADHLSLSSIMFNPIRGKNLVKEISSLSF</sequence>
<organism evidence="7 8">
    <name type="scientific">Francisella orientalis</name>
    <dbReference type="NCBI Taxonomy" id="299583"/>
    <lineage>
        <taxon>Bacteria</taxon>
        <taxon>Pseudomonadati</taxon>
        <taxon>Pseudomonadota</taxon>
        <taxon>Gammaproteobacteria</taxon>
        <taxon>Thiotrichales</taxon>
        <taxon>Francisellaceae</taxon>
        <taxon>Francisella</taxon>
    </lineage>
</organism>
<keyword evidence="4" id="KW-0288">FMN</keyword>
<comment type="cofactor">
    <cofactor evidence="1">
        <name>FMN</name>
        <dbReference type="ChEBI" id="CHEBI:58210"/>
    </cofactor>
</comment>
<keyword evidence="3" id="KW-0285">Flavoprotein</keyword>
<name>A0ABM5U404_9GAMM</name>
<proteinExistence type="predicted"/>
<evidence type="ECO:0000256" key="5">
    <source>
        <dbReference type="ARBA" id="ARBA00023002"/>
    </source>
</evidence>
<comment type="pathway">
    <text evidence="2">Pyrimidine metabolism; UMP biosynthesis via de novo pathway.</text>
</comment>
<evidence type="ECO:0000313" key="8">
    <source>
        <dbReference type="Proteomes" id="UP000035930"/>
    </source>
</evidence>
<evidence type="ECO:0000259" key="6">
    <source>
        <dbReference type="Pfam" id="PF01180"/>
    </source>
</evidence>
<keyword evidence="8" id="KW-1185">Reference proteome</keyword>
<evidence type="ECO:0000313" key="7">
    <source>
        <dbReference type="EMBL" id="AKN87930.1"/>
    </source>
</evidence>
<protein>
    <submittedName>
        <fullName evidence="7">Dihydroorotate dehydrogenase</fullName>
    </submittedName>
</protein>
<reference evidence="7" key="1">
    <citation type="submission" date="2017-08" db="EMBL/GenBank/DDBJ databases">
        <title>Complete Genome Sequence of Francisella noatunensis subsp. orientalis strain FNO190.</title>
        <authorList>
            <person name="Pereira F.L."/>
            <person name="Goncalves L.A."/>
            <person name="Guilherme T.C."/>
            <person name="Soares S.C."/>
            <person name="Dorella F.A."/>
            <person name="Carvalho A.F."/>
            <person name="Leibowitz M.P."/>
            <person name="Leal C.A.G."/>
            <person name="Azevedo V.A.C."/>
            <person name="Figueiredo H.C.P."/>
        </authorList>
    </citation>
    <scope>NUCLEOTIDE SEQUENCE</scope>
    <source>
        <strain evidence="7">FNO190</strain>
    </source>
</reference>
<dbReference type="Gene3D" id="3.20.20.70">
    <property type="entry name" value="Aldolase class I"/>
    <property type="match status" value="1"/>
</dbReference>
<keyword evidence="5" id="KW-0560">Oxidoreductase</keyword>
<dbReference type="PROSITE" id="PS00912">
    <property type="entry name" value="DHODEHASE_2"/>
    <property type="match status" value="1"/>
</dbReference>
<feature type="domain" description="Dihydroorotate dehydrogenase catalytic" evidence="6">
    <location>
        <begin position="59"/>
        <end position="232"/>
    </location>
</feature>
<dbReference type="SUPFAM" id="SSF51395">
    <property type="entry name" value="FMN-linked oxidoreductases"/>
    <property type="match status" value="1"/>
</dbReference>
<dbReference type="InterPro" id="IPR005720">
    <property type="entry name" value="Dihydroorotate_DH_cat"/>
</dbReference>
<dbReference type="InterPro" id="IPR013785">
    <property type="entry name" value="Aldolase_TIM"/>
</dbReference>
<dbReference type="Proteomes" id="UP000035930">
    <property type="component" value="Chromosome"/>
</dbReference>
<dbReference type="EMBL" id="CP011923">
    <property type="protein sequence ID" value="AKN87930.1"/>
    <property type="molecule type" value="Genomic_DNA"/>
</dbReference>
<dbReference type="InterPro" id="IPR001295">
    <property type="entry name" value="Dihydroorotate_DH_CS"/>
</dbReference>
<evidence type="ECO:0000256" key="3">
    <source>
        <dbReference type="ARBA" id="ARBA00022630"/>
    </source>
</evidence>
<evidence type="ECO:0000256" key="4">
    <source>
        <dbReference type="ARBA" id="ARBA00022643"/>
    </source>
</evidence>
<evidence type="ECO:0000256" key="2">
    <source>
        <dbReference type="ARBA" id="ARBA00004725"/>
    </source>
</evidence>